<dbReference type="Proteomes" id="UP000234331">
    <property type="component" value="Unassembled WGS sequence"/>
</dbReference>
<feature type="region of interest" description="Disordered" evidence="1">
    <location>
        <begin position="99"/>
        <end position="137"/>
    </location>
</feature>
<organism evidence="2 3">
    <name type="scientific">Frankia canadensis</name>
    <dbReference type="NCBI Taxonomy" id="1836972"/>
    <lineage>
        <taxon>Bacteria</taxon>
        <taxon>Bacillati</taxon>
        <taxon>Actinomycetota</taxon>
        <taxon>Actinomycetes</taxon>
        <taxon>Frankiales</taxon>
        <taxon>Frankiaceae</taxon>
        <taxon>Frankia</taxon>
    </lineage>
</organism>
<gene>
    <name evidence="2" type="ORF">FRACA_40002</name>
</gene>
<evidence type="ECO:0000256" key="1">
    <source>
        <dbReference type="SAM" id="MobiDB-lite"/>
    </source>
</evidence>
<sequence>MAIAGVPVLLVVALGPPIQAGDGAGAVARAVVSLLFWAAWAHFLACLIAEWRAEVRGSGLAPRIPLGGAPQALARRLIVTALLLSGTTALIVPMTYSQATAGPGPRSRRHAAAGIRQPCGNSHRRHRPPGPRAALPG</sequence>
<dbReference type="RefSeq" id="WP_101833341.1">
    <property type="nucleotide sequence ID" value="NZ_FZMO01000334.1"/>
</dbReference>
<keyword evidence="3" id="KW-1185">Reference proteome</keyword>
<reference evidence="2 3" key="1">
    <citation type="submission" date="2017-06" db="EMBL/GenBank/DDBJ databases">
        <authorList>
            <person name="Kim H.J."/>
            <person name="Triplett B.A."/>
        </authorList>
    </citation>
    <scope>NUCLEOTIDE SEQUENCE [LARGE SCALE GENOMIC DNA]</scope>
    <source>
        <strain evidence="2">FRACA_ARgP5</strain>
    </source>
</reference>
<dbReference type="AlphaFoldDB" id="A0A2I2KWE3"/>
<evidence type="ECO:0000313" key="3">
    <source>
        <dbReference type="Proteomes" id="UP000234331"/>
    </source>
</evidence>
<proteinExistence type="predicted"/>
<accession>A0A2I2KWE3</accession>
<evidence type="ECO:0000313" key="2">
    <source>
        <dbReference type="EMBL" id="SNQ49974.1"/>
    </source>
</evidence>
<dbReference type="EMBL" id="FZMO01000334">
    <property type="protein sequence ID" value="SNQ49974.1"/>
    <property type="molecule type" value="Genomic_DNA"/>
</dbReference>
<protein>
    <submittedName>
        <fullName evidence="2">Uncharacterized protein</fullName>
    </submittedName>
</protein>
<name>A0A2I2KWE3_9ACTN</name>